<protein>
    <submittedName>
        <fullName evidence="2">UDP-glycosyltransferase</fullName>
    </submittedName>
</protein>
<proteinExistence type="predicted"/>
<dbReference type="Proteomes" id="UP000792457">
    <property type="component" value="Unassembled WGS sequence"/>
</dbReference>
<sequence length="73" mass="8041">MKTRWSLWAAATAAVLMMQLESSESANILSVFLFCSCSHNDIYSTITKALASKGHTFTVITSQPLASLRPNYK</sequence>
<name>A0A8K0NWD6_LADFU</name>
<feature type="chain" id="PRO_5035433218" evidence="1">
    <location>
        <begin position="26"/>
        <end position="73"/>
    </location>
</feature>
<dbReference type="EMBL" id="KZ308125">
    <property type="protein sequence ID" value="KAG8222154.1"/>
    <property type="molecule type" value="Genomic_DNA"/>
</dbReference>
<evidence type="ECO:0000313" key="3">
    <source>
        <dbReference type="Proteomes" id="UP000792457"/>
    </source>
</evidence>
<reference evidence="2" key="2">
    <citation type="submission" date="2017-10" db="EMBL/GenBank/DDBJ databases">
        <title>Ladona fulva Genome sequencing and assembly.</title>
        <authorList>
            <person name="Murali S."/>
            <person name="Richards S."/>
            <person name="Bandaranaike D."/>
            <person name="Bellair M."/>
            <person name="Blankenburg K."/>
            <person name="Chao H."/>
            <person name="Dinh H."/>
            <person name="Doddapaneni H."/>
            <person name="Dugan-Rocha S."/>
            <person name="Elkadiri S."/>
            <person name="Gnanaolivu R."/>
            <person name="Hernandez B."/>
            <person name="Skinner E."/>
            <person name="Javaid M."/>
            <person name="Lee S."/>
            <person name="Li M."/>
            <person name="Ming W."/>
            <person name="Munidasa M."/>
            <person name="Muniz J."/>
            <person name="Nguyen L."/>
            <person name="Hughes D."/>
            <person name="Osuji N."/>
            <person name="Pu L.-L."/>
            <person name="Puazo M."/>
            <person name="Qu C."/>
            <person name="Quiroz J."/>
            <person name="Raj R."/>
            <person name="Weissenberger G."/>
            <person name="Xin Y."/>
            <person name="Zou X."/>
            <person name="Han Y."/>
            <person name="Worley K."/>
            <person name="Muzny D."/>
            <person name="Gibbs R."/>
        </authorList>
    </citation>
    <scope>NUCLEOTIDE SEQUENCE</scope>
    <source>
        <strain evidence="2">Sampled in the wild</strain>
    </source>
</reference>
<evidence type="ECO:0000313" key="2">
    <source>
        <dbReference type="EMBL" id="KAG8222154.1"/>
    </source>
</evidence>
<evidence type="ECO:0000256" key="1">
    <source>
        <dbReference type="SAM" id="SignalP"/>
    </source>
</evidence>
<reference evidence="2" key="1">
    <citation type="submission" date="2013-04" db="EMBL/GenBank/DDBJ databases">
        <authorList>
            <person name="Qu J."/>
            <person name="Murali S.C."/>
            <person name="Bandaranaike D."/>
            <person name="Bellair M."/>
            <person name="Blankenburg K."/>
            <person name="Chao H."/>
            <person name="Dinh H."/>
            <person name="Doddapaneni H."/>
            <person name="Downs B."/>
            <person name="Dugan-Rocha S."/>
            <person name="Elkadiri S."/>
            <person name="Gnanaolivu R.D."/>
            <person name="Hernandez B."/>
            <person name="Javaid M."/>
            <person name="Jayaseelan J.C."/>
            <person name="Lee S."/>
            <person name="Li M."/>
            <person name="Ming W."/>
            <person name="Munidasa M."/>
            <person name="Muniz J."/>
            <person name="Nguyen L."/>
            <person name="Ongeri F."/>
            <person name="Osuji N."/>
            <person name="Pu L.-L."/>
            <person name="Puazo M."/>
            <person name="Qu C."/>
            <person name="Quiroz J."/>
            <person name="Raj R."/>
            <person name="Weissenberger G."/>
            <person name="Xin Y."/>
            <person name="Zou X."/>
            <person name="Han Y."/>
            <person name="Richards S."/>
            <person name="Worley K."/>
            <person name="Muzny D."/>
            <person name="Gibbs R."/>
        </authorList>
    </citation>
    <scope>NUCLEOTIDE SEQUENCE</scope>
    <source>
        <strain evidence="2">Sampled in the wild</strain>
    </source>
</reference>
<gene>
    <name evidence="2" type="primary">UGT</name>
    <name evidence="2" type="ORF">J437_LFUL019772</name>
</gene>
<dbReference type="AlphaFoldDB" id="A0A8K0NWD6"/>
<feature type="signal peptide" evidence="1">
    <location>
        <begin position="1"/>
        <end position="25"/>
    </location>
</feature>
<organism evidence="2 3">
    <name type="scientific">Ladona fulva</name>
    <name type="common">Scarce chaser dragonfly</name>
    <name type="synonym">Libellula fulva</name>
    <dbReference type="NCBI Taxonomy" id="123851"/>
    <lineage>
        <taxon>Eukaryota</taxon>
        <taxon>Metazoa</taxon>
        <taxon>Ecdysozoa</taxon>
        <taxon>Arthropoda</taxon>
        <taxon>Hexapoda</taxon>
        <taxon>Insecta</taxon>
        <taxon>Pterygota</taxon>
        <taxon>Palaeoptera</taxon>
        <taxon>Odonata</taxon>
        <taxon>Epiprocta</taxon>
        <taxon>Anisoptera</taxon>
        <taxon>Libelluloidea</taxon>
        <taxon>Libellulidae</taxon>
        <taxon>Ladona</taxon>
    </lineage>
</organism>
<keyword evidence="1" id="KW-0732">Signal</keyword>
<accession>A0A8K0NWD6</accession>
<keyword evidence="3" id="KW-1185">Reference proteome</keyword>
<comment type="caution">
    <text evidence="2">The sequence shown here is derived from an EMBL/GenBank/DDBJ whole genome shotgun (WGS) entry which is preliminary data.</text>
</comment>